<name>A0A3S4W9Q2_9ACTN</name>
<evidence type="ECO:0000256" key="1">
    <source>
        <dbReference type="SAM" id="MobiDB-lite"/>
    </source>
</evidence>
<dbReference type="Proteomes" id="UP000277858">
    <property type="component" value="Chromosome"/>
</dbReference>
<accession>A0A3S4W9Q2</accession>
<feature type="compositionally biased region" description="Acidic residues" evidence="1">
    <location>
        <begin position="46"/>
        <end position="63"/>
    </location>
</feature>
<evidence type="ECO:0000313" key="3">
    <source>
        <dbReference type="Proteomes" id="UP000277858"/>
    </source>
</evidence>
<keyword evidence="3" id="KW-1185">Reference proteome</keyword>
<feature type="region of interest" description="Disordered" evidence="1">
    <location>
        <begin position="19"/>
        <end position="63"/>
    </location>
</feature>
<gene>
    <name evidence="2" type="ORF">NCTC13652_02328</name>
</gene>
<protein>
    <submittedName>
        <fullName evidence="2">Uncharacterized protein</fullName>
    </submittedName>
</protein>
<evidence type="ECO:0000313" key="2">
    <source>
        <dbReference type="EMBL" id="VEI04105.1"/>
    </source>
</evidence>
<organism evidence="2 3">
    <name type="scientific">Acidipropionibacterium jensenii</name>
    <dbReference type="NCBI Taxonomy" id="1749"/>
    <lineage>
        <taxon>Bacteria</taxon>
        <taxon>Bacillati</taxon>
        <taxon>Actinomycetota</taxon>
        <taxon>Actinomycetes</taxon>
        <taxon>Propionibacteriales</taxon>
        <taxon>Propionibacteriaceae</taxon>
        <taxon>Acidipropionibacterium</taxon>
    </lineage>
</organism>
<sequence>MDTIWIKVIETGKTVEVGRSAGNGMISSGHAVQVSRPEETFGQDSGVEDSGVEDSTDDGEVEE</sequence>
<proteinExistence type="predicted"/>
<reference evidence="2 3" key="1">
    <citation type="submission" date="2018-12" db="EMBL/GenBank/DDBJ databases">
        <authorList>
            <consortium name="Pathogen Informatics"/>
        </authorList>
    </citation>
    <scope>NUCLEOTIDE SEQUENCE [LARGE SCALE GENOMIC DNA]</scope>
    <source>
        <strain evidence="2 3">NCTC13652</strain>
    </source>
</reference>
<dbReference type="STRING" id="1122997.GCA_000425285_01138"/>
<dbReference type="AlphaFoldDB" id="A0A3S4W9Q2"/>
<dbReference type="EMBL" id="LR134473">
    <property type="protein sequence ID" value="VEI04105.1"/>
    <property type="molecule type" value="Genomic_DNA"/>
</dbReference>